<reference evidence="1 2" key="1">
    <citation type="journal article" date="2019" name="Nat. Plants">
        <title>Genome sequencing of Musa balbisiana reveals subgenome evolution and function divergence in polyploid bananas.</title>
        <authorList>
            <person name="Yao X."/>
        </authorList>
    </citation>
    <scope>NUCLEOTIDE SEQUENCE [LARGE SCALE GENOMIC DNA]</scope>
    <source>
        <strain evidence="2">cv. DH-PKW</strain>
        <tissue evidence="1">Leaves</tissue>
    </source>
</reference>
<dbReference type="AlphaFoldDB" id="A0A4S8JYH7"/>
<name>A0A4S8JYH7_MUSBA</name>
<protein>
    <submittedName>
        <fullName evidence="1">Uncharacterized protein</fullName>
    </submittedName>
</protein>
<dbReference type="Proteomes" id="UP000317650">
    <property type="component" value="Chromosome 5"/>
</dbReference>
<proteinExistence type="predicted"/>
<keyword evidence="2" id="KW-1185">Reference proteome</keyword>
<sequence length="142" mass="16184">MTTYQTPSSVPAASFDDDLFSYYYSFFHDPATAILPDPQPHSALPVAMESNVKKRPRAGFYRGRWKLHQLDDGTLNLALGLVLLFEKKNLLMAPTGRKSAGCDEELRHQSPQHLIPTHLKFLATPPPWEKKMRWLLYSILGM</sequence>
<comment type="caution">
    <text evidence="1">The sequence shown here is derived from an EMBL/GenBank/DDBJ whole genome shotgun (WGS) entry which is preliminary data.</text>
</comment>
<accession>A0A4S8JYH7</accession>
<dbReference type="EMBL" id="PYDT01000003">
    <property type="protein sequence ID" value="THU67404.1"/>
    <property type="molecule type" value="Genomic_DNA"/>
</dbReference>
<organism evidence="1 2">
    <name type="scientific">Musa balbisiana</name>
    <name type="common">Banana</name>
    <dbReference type="NCBI Taxonomy" id="52838"/>
    <lineage>
        <taxon>Eukaryota</taxon>
        <taxon>Viridiplantae</taxon>
        <taxon>Streptophyta</taxon>
        <taxon>Embryophyta</taxon>
        <taxon>Tracheophyta</taxon>
        <taxon>Spermatophyta</taxon>
        <taxon>Magnoliopsida</taxon>
        <taxon>Liliopsida</taxon>
        <taxon>Zingiberales</taxon>
        <taxon>Musaceae</taxon>
        <taxon>Musa</taxon>
    </lineage>
</organism>
<gene>
    <name evidence="1" type="ORF">C4D60_Mb05t24280</name>
</gene>
<evidence type="ECO:0000313" key="1">
    <source>
        <dbReference type="EMBL" id="THU67404.1"/>
    </source>
</evidence>
<evidence type="ECO:0000313" key="2">
    <source>
        <dbReference type="Proteomes" id="UP000317650"/>
    </source>
</evidence>